<dbReference type="Pfam" id="PF07453">
    <property type="entry name" value="NUMOD1"/>
    <property type="match status" value="1"/>
</dbReference>
<accession>A0A176T4N0</accession>
<dbReference type="InterPro" id="IPR010896">
    <property type="entry name" value="NUMOD1"/>
</dbReference>
<dbReference type="Proteomes" id="UP000076923">
    <property type="component" value="Unassembled WGS sequence"/>
</dbReference>
<evidence type="ECO:0000313" key="2">
    <source>
        <dbReference type="EMBL" id="OAD42868.1"/>
    </source>
</evidence>
<gene>
    <name evidence="2" type="ORF">LPB303_14575</name>
</gene>
<evidence type="ECO:0000313" key="3">
    <source>
        <dbReference type="Proteomes" id="UP000076923"/>
    </source>
</evidence>
<dbReference type="CDD" id="cd10443">
    <property type="entry name" value="GIY-YIG_HE_Tlr8p_PBC-V_like"/>
    <property type="match status" value="1"/>
</dbReference>
<keyword evidence="2" id="KW-0540">Nuclease</keyword>
<dbReference type="EMBL" id="LVWE01000058">
    <property type="protein sequence ID" value="OAD42868.1"/>
    <property type="molecule type" value="Genomic_DNA"/>
</dbReference>
<protein>
    <submittedName>
        <fullName evidence="2">Endonuclease</fullName>
    </submittedName>
</protein>
<dbReference type="InterPro" id="IPR036388">
    <property type="entry name" value="WH-like_DNA-bd_sf"/>
</dbReference>
<proteinExistence type="predicted"/>
<keyword evidence="2" id="KW-0255">Endonuclease</keyword>
<dbReference type="InterPro" id="IPR000305">
    <property type="entry name" value="GIY-YIG_endonuc"/>
</dbReference>
<dbReference type="STRING" id="1333662.LPB303_14575"/>
<comment type="caution">
    <text evidence="2">The sequence shown here is derived from an EMBL/GenBank/DDBJ whole genome shotgun (WGS) entry which is preliminary data.</text>
</comment>
<dbReference type="AlphaFoldDB" id="A0A176T4N0"/>
<dbReference type="SMART" id="SM00465">
    <property type="entry name" value="GIYc"/>
    <property type="match status" value="1"/>
</dbReference>
<dbReference type="Gene3D" id="3.40.1440.10">
    <property type="entry name" value="GIY-YIG endonuclease"/>
    <property type="match status" value="1"/>
</dbReference>
<organism evidence="2 3">
    <name type="scientific">Polaribacter atrinae</name>
    <dbReference type="NCBI Taxonomy" id="1333662"/>
    <lineage>
        <taxon>Bacteria</taxon>
        <taxon>Pseudomonadati</taxon>
        <taxon>Bacteroidota</taxon>
        <taxon>Flavobacteriia</taxon>
        <taxon>Flavobacteriales</taxon>
        <taxon>Flavobacteriaceae</taxon>
    </lineage>
</organism>
<dbReference type="GO" id="GO:0004519">
    <property type="term" value="F:endonuclease activity"/>
    <property type="evidence" value="ECO:0007669"/>
    <property type="project" value="UniProtKB-KW"/>
</dbReference>
<dbReference type="PROSITE" id="PS50164">
    <property type="entry name" value="GIY_YIG"/>
    <property type="match status" value="1"/>
</dbReference>
<sequence>MTQSKSSSFIIYKAENTQNGFVYVGATKKSIDDRKKDHLKKSKKGKSYAFQNAIATYGAEVFRWEQIDTAVSTNELAKKEKEYILEYNSKEQGYNSDSGGGIQKTVYQYDMLTGVLVNKYSNLTLAGALVDLNKQDLSSVCLSVNKVCKGFYWTYGCYDKFPLAKDKRRKKVAQYTLEGKLIKEFNSVAEASKYSGCNKTSIAKVCREERKTCGGCFWEYL</sequence>
<name>A0A176T4N0_9FLAO</name>
<keyword evidence="2" id="KW-0378">Hydrolase</keyword>
<dbReference type="Pfam" id="PF01541">
    <property type="entry name" value="GIY-YIG"/>
    <property type="match status" value="1"/>
</dbReference>
<dbReference type="OrthoDB" id="1200681at2"/>
<dbReference type="Gene3D" id="1.10.10.10">
    <property type="entry name" value="Winged helix-like DNA-binding domain superfamily/Winged helix DNA-binding domain"/>
    <property type="match status" value="2"/>
</dbReference>
<dbReference type="SUPFAM" id="SSF82771">
    <property type="entry name" value="GIY-YIG endonuclease"/>
    <property type="match status" value="1"/>
</dbReference>
<feature type="domain" description="GIY-YIG" evidence="1">
    <location>
        <begin position="7"/>
        <end position="96"/>
    </location>
</feature>
<reference evidence="2 3" key="1">
    <citation type="submission" date="2016-02" db="EMBL/GenBank/DDBJ databases">
        <title>Draft genome sequence of Polaribacter atrinae KACC17473.</title>
        <authorList>
            <person name="Shin S.-K."/>
            <person name="Yi H."/>
        </authorList>
    </citation>
    <scope>NUCLEOTIDE SEQUENCE [LARGE SCALE GENOMIC DNA]</scope>
    <source>
        <strain evidence="2 3">KACC 17473</strain>
    </source>
</reference>
<evidence type="ECO:0000259" key="1">
    <source>
        <dbReference type="PROSITE" id="PS50164"/>
    </source>
</evidence>
<dbReference type="InterPro" id="IPR035901">
    <property type="entry name" value="GIY-YIG_endonuc_sf"/>
</dbReference>
<keyword evidence="3" id="KW-1185">Reference proteome</keyword>
<dbReference type="SMART" id="SM00497">
    <property type="entry name" value="IENR1"/>
    <property type="match status" value="2"/>
</dbReference>
<dbReference type="InterPro" id="IPR003647">
    <property type="entry name" value="Intron_nuc_1_rpt"/>
</dbReference>